<dbReference type="SMART" id="SM00342">
    <property type="entry name" value="HTH_ARAC"/>
    <property type="match status" value="1"/>
</dbReference>
<evidence type="ECO:0000256" key="1">
    <source>
        <dbReference type="ARBA" id="ARBA00022491"/>
    </source>
</evidence>
<dbReference type="CDD" id="cd06124">
    <property type="entry name" value="cupin_NimR-like_N"/>
    <property type="match status" value="1"/>
</dbReference>
<dbReference type="RefSeq" id="WP_169564324.1">
    <property type="nucleotide sequence ID" value="NZ_JAAXYH010000006.1"/>
</dbReference>
<dbReference type="InterPro" id="IPR011051">
    <property type="entry name" value="RmlC_Cupin_sf"/>
</dbReference>
<dbReference type="InterPro" id="IPR003313">
    <property type="entry name" value="AraC-bd"/>
</dbReference>
<dbReference type="Pfam" id="PF02311">
    <property type="entry name" value="AraC_binding"/>
    <property type="match status" value="1"/>
</dbReference>
<name>A0A972JMY5_9GAMM</name>
<accession>A0A972JMY5</accession>
<dbReference type="EMBL" id="JAAXYH010000006">
    <property type="protein sequence ID" value="NMH65616.1"/>
    <property type="molecule type" value="Genomic_DNA"/>
</dbReference>
<evidence type="ECO:0000313" key="7">
    <source>
        <dbReference type="Proteomes" id="UP000737113"/>
    </source>
</evidence>
<keyword evidence="4" id="KW-0804">Transcription</keyword>
<keyword evidence="7" id="KW-1185">Reference proteome</keyword>
<dbReference type="PANTHER" id="PTHR11019:SF199">
    <property type="entry name" value="HTH-TYPE TRANSCRIPTIONAL REGULATOR NIMR"/>
    <property type="match status" value="1"/>
</dbReference>
<dbReference type="SUPFAM" id="SSF46689">
    <property type="entry name" value="Homeodomain-like"/>
    <property type="match status" value="1"/>
</dbReference>
<keyword evidence="3" id="KW-0238">DNA-binding</keyword>
<organism evidence="6 7">
    <name type="scientific">Shewanella salipaludis</name>
    <dbReference type="NCBI Taxonomy" id="2723052"/>
    <lineage>
        <taxon>Bacteria</taxon>
        <taxon>Pseudomonadati</taxon>
        <taxon>Pseudomonadota</taxon>
        <taxon>Gammaproteobacteria</taxon>
        <taxon>Alteromonadales</taxon>
        <taxon>Shewanellaceae</taxon>
        <taxon>Shewanella</taxon>
    </lineage>
</organism>
<dbReference type="Pfam" id="PF12833">
    <property type="entry name" value="HTH_18"/>
    <property type="match status" value="1"/>
</dbReference>
<sequence>MSAAHIPIPPSTLAAAGLSLPIMLLKRRLNHNERVQKHSHAWGQLIYASRGLLTVITNSGRYIVPPEQAVWVAAHTQHEVIAMTDASLTSLYLDEAESLGLKDEACVLAITPLLSMLLAEASVRVANDDWPGPGGRLLRVIRDLLCQAEVVALNLPYPRDPRLLQITRTLLAEPGNDASLAFWQQHVGASSRTLARLFKAQTGLSFSQWKQRLKLQLAVQLLGRGESVLGTALSLGYESSSAFGFMFKQQMGISPSEFISGGRRLWQQPQAD</sequence>
<gene>
    <name evidence="6" type="ORF">HC757_10570</name>
</gene>
<dbReference type="PANTHER" id="PTHR11019">
    <property type="entry name" value="HTH-TYPE TRANSCRIPTIONAL REGULATOR NIMR"/>
    <property type="match status" value="1"/>
</dbReference>
<dbReference type="AlphaFoldDB" id="A0A972JMY5"/>
<evidence type="ECO:0000256" key="2">
    <source>
        <dbReference type="ARBA" id="ARBA00023015"/>
    </source>
</evidence>
<feature type="domain" description="HTH araC/xylS-type" evidence="5">
    <location>
        <begin position="161"/>
        <end position="261"/>
    </location>
</feature>
<dbReference type="InterPro" id="IPR014710">
    <property type="entry name" value="RmlC-like_jellyroll"/>
</dbReference>
<dbReference type="InterPro" id="IPR018062">
    <property type="entry name" value="HTH_AraC-typ_CS"/>
</dbReference>
<dbReference type="GO" id="GO:0043565">
    <property type="term" value="F:sequence-specific DNA binding"/>
    <property type="evidence" value="ECO:0007669"/>
    <property type="project" value="InterPro"/>
</dbReference>
<dbReference type="Proteomes" id="UP000737113">
    <property type="component" value="Unassembled WGS sequence"/>
</dbReference>
<protein>
    <submittedName>
        <fullName evidence="6">Helix-turn-helix transcriptional regulator</fullName>
    </submittedName>
</protein>
<dbReference type="Gene3D" id="1.10.10.60">
    <property type="entry name" value="Homeodomain-like"/>
    <property type="match status" value="2"/>
</dbReference>
<keyword evidence="1" id="KW-0678">Repressor</keyword>
<evidence type="ECO:0000256" key="3">
    <source>
        <dbReference type="ARBA" id="ARBA00023125"/>
    </source>
</evidence>
<proteinExistence type="predicted"/>
<dbReference type="InterPro" id="IPR009057">
    <property type="entry name" value="Homeodomain-like_sf"/>
</dbReference>
<evidence type="ECO:0000256" key="4">
    <source>
        <dbReference type="ARBA" id="ARBA00023163"/>
    </source>
</evidence>
<dbReference type="SUPFAM" id="SSF51182">
    <property type="entry name" value="RmlC-like cupins"/>
    <property type="match status" value="1"/>
</dbReference>
<reference evidence="6" key="1">
    <citation type="submission" date="2020-04" db="EMBL/GenBank/DDBJ databases">
        <title>Description of Shewanella salipaludis sp. nov., isolated from a salt marsh.</title>
        <authorList>
            <person name="Park S."/>
            <person name="Yoon J.-H."/>
        </authorList>
    </citation>
    <scope>NUCLEOTIDE SEQUENCE</scope>
    <source>
        <strain evidence="6">SHSM-M6</strain>
    </source>
</reference>
<dbReference type="InterPro" id="IPR018060">
    <property type="entry name" value="HTH_AraC"/>
</dbReference>
<comment type="caution">
    <text evidence="6">The sequence shown here is derived from an EMBL/GenBank/DDBJ whole genome shotgun (WGS) entry which is preliminary data.</text>
</comment>
<dbReference type="GO" id="GO:0003700">
    <property type="term" value="F:DNA-binding transcription factor activity"/>
    <property type="evidence" value="ECO:0007669"/>
    <property type="project" value="InterPro"/>
</dbReference>
<evidence type="ECO:0000259" key="5">
    <source>
        <dbReference type="PROSITE" id="PS01124"/>
    </source>
</evidence>
<dbReference type="Gene3D" id="2.60.120.10">
    <property type="entry name" value="Jelly Rolls"/>
    <property type="match status" value="1"/>
</dbReference>
<evidence type="ECO:0000313" key="6">
    <source>
        <dbReference type="EMBL" id="NMH65616.1"/>
    </source>
</evidence>
<keyword evidence="2" id="KW-0805">Transcription regulation</keyword>
<dbReference type="PROSITE" id="PS00041">
    <property type="entry name" value="HTH_ARAC_FAMILY_1"/>
    <property type="match status" value="1"/>
</dbReference>
<dbReference type="PROSITE" id="PS01124">
    <property type="entry name" value="HTH_ARAC_FAMILY_2"/>
    <property type="match status" value="1"/>
</dbReference>
<dbReference type="FunFam" id="1.10.10.60:FF:000132">
    <property type="entry name" value="AraC family transcriptional regulator"/>
    <property type="match status" value="1"/>
</dbReference>